<comment type="caution">
    <text evidence="1">The sequence shown here is derived from an EMBL/GenBank/DDBJ whole genome shotgun (WGS) entry which is preliminary data.</text>
</comment>
<dbReference type="EMBL" id="NBSK02000005">
    <property type="protein sequence ID" value="KAJ0205914.1"/>
    <property type="molecule type" value="Genomic_DNA"/>
</dbReference>
<proteinExistence type="predicted"/>
<keyword evidence="2" id="KW-1185">Reference proteome</keyword>
<dbReference type="PANTHER" id="PTHR47592">
    <property type="entry name" value="PBF68 PROTEIN"/>
    <property type="match status" value="1"/>
</dbReference>
<dbReference type="Proteomes" id="UP000235145">
    <property type="component" value="Unassembled WGS sequence"/>
</dbReference>
<name>A0A9R1XB84_LACSA</name>
<gene>
    <name evidence="1" type="ORF">LSAT_V11C500251280</name>
</gene>
<sequence>MSPGTVVVCTDGHRAEVQGRGDVRVKFTRDVLHIHSISKGFVSSDKFDKGGFKMKLEKGRIMITKGRRYVGRANNCSGMSCLCPSGEGSASGTNVDSNGASVASVSSVTINDVIGGLVTNANEVNFVGYFVCSISL</sequence>
<organism evidence="1 2">
    <name type="scientific">Lactuca sativa</name>
    <name type="common">Garden lettuce</name>
    <dbReference type="NCBI Taxonomy" id="4236"/>
    <lineage>
        <taxon>Eukaryota</taxon>
        <taxon>Viridiplantae</taxon>
        <taxon>Streptophyta</taxon>
        <taxon>Embryophyta</taxon>
        <taxon>Tracheophyta</taxon>
        <taxon>Spermatophyta</taxon>
        <taxon>Magnoliopsida</taxon>
        <taxon>eudicotyledons</taxon>
        <taxon>Gunneridae</taxon>
        <taxon>Pentapetalae</taxon>
        <taxon>asterids</taxon>
        <taxon>campanulids</taxon>
        <taxon>Asterales</taxon>
        <taxon>Asteraceae</taxon>
        <taxon>Cichorioideae</taxon>
        <taxon>Cichorieae</taxon>
        <taxon>Lactucinae</taxon>
        <taxon>Lactuca</taxon>
    </lineage>
</organism>
<evidence type="ECO:0000313" key="2">
    <source>
        <dbReference type="Proteomes" id="UP000235145"/>
    </source>
</evidence>
<protein>
    <submittedName>
        <fullName evidence="1">Uncharacterized protein</fullName>
    </submittedName>
</protein>
<evidence type="ECO:0000313" key="1">
    <source>
        <dbReference type="EMBL" id="KAJ0205914.1"/>
    </source>
</evidence>
<accession>A0A9R1XB84</accession>
<dbReference type="PANTHER" id="PTHR47592:SF30">
    <property type="entry name" value="CCHC-TYPE DOMAIN-CONTAINING PROTEIN"/>
    <property type="match status" value="1"/>
</dbReference>
<reference evidence="1 2" key="1">
    <citation type="journal article" date="2017" name="Nat. Commun.">
        <title>Genome assembly with in vitro proximity ligation data and whole-genome triplication in lettuce.</title>
        <authorList>
            <person name="Reyes-Chin-Wo S."/>
            <person name="Wang Z."/>
            <person name="Yang X."/>
            <person name="Kozik A."/>
            <person name="Arikit S."/>
            <person name="Song C."/>
            <person name="Xia L."/>
            <person name="Froenicke L."/>
            <person name="Lavelle D.O."/>
            <person name="Truco M.J."/>
            <person name="Xia R."/>
            <person name="Zhu S."/>
            <person name="Xu C."/>
            <person name="Xu H."/>
            <person name="Xu X."/>
            <person name="Cox K."/>
            <person name="Korf I."/>
            <person name="Meyers B.C."/>
            <person name="Michelmore R.W."/>
        </authorList>
    </citation>
    <scope>NUCLEOTIDE SEQUENCE [LARGE SCALE GENOMIC DNA]</scope>
    <source>
        <strain evidence="2">cv. Salinas</strain>
        <tissue evidence="1">Seedlings</tissue>
    </source>
</reference>
<dbReference type="AlphaFoldDB" id="A0A9R1XB84"/>